<evidence type="ECO:0000313" key="9">
    <source>
        <dbReference type="EMBL" id="ARM83304.1"/>
    </source>
</evidence>
<name>A0A1W6K7A1_9GAMM</name>
<evidence type="ECO:0000256" key="8">
    <source>
        <dbReference type="RuleBase" id="RU363041"/>
    </source>
</evidence>
<feature type="transmembrane region" description="Helical" evidence="8">
    <location>
        <begin position="133"/>
        <end position="152"/>
    </location>
</feature>
<evidence type="ECO:0000256" key="3">
    <source>
        <dbReference type="ARBA" id="ARBA00022448"/>
    </source>
</evidence>
<comment type="similarity">
    <text evidence="2 8">Belongs to the 4-toluene sulfonate uptake permease (TSUP) (TC 2.A.102) family.</text>
</comment>
<evidence type="ECO:0000256" key="1">
    <source>
        <dbReference type="ARBA" id="ARBA00004651"/>
    </source>
</evidence>
<evidence type="ECO:0000256" key="4">
    <source>
        <dbReference type="ARBA" id="ARBA00022475"/>
    </source>
</evidence>
<dbReference type="PANTHER" id="PTHR30269:SF37">
    <property type="entry name" value="MEMBRANE TRANSPORTER PROTEIN"/>
    <property type="match status" value="1"/>
</dbReference>
<feature type="transmembrane region" description="Helical" evidence="8">
    <location>
        <begin position="24"/>
        <end position="57"/>
    </location>
</feature>
<evidence type="ECO:0000256" key="5">
    <source>
        <dbReference type="ARBA" id="ARBA00022692"/>
    </source>
</evidence>
<protein>
    <recommendedName>
        <fullName evidence="8">Probable membrane transporter protein</fullName>
    </recommendedName>
</protein>
<feature type="transmembrane region" description="Helical" evidence="8">
    <location>
        <begin position="164"/>
        <end position="189"/>
    </location>
</feature>
<keyword evidence="3" id="KW-0813">Transport</keyword>
<proteinExistence type="inferred from homology"/>
<dbReference type="InterPro" id="IPR002781">
    <property type="entry name" value="TM_pro_TauE-like"/>
</dbReference>
<dbReference type="InterPro" id="IPR052017">
    <property type="entry name" value="TSUP"/>
</dbReference>
<evidence type="ECO:0000256" key="2">
    <source>
        <dbReference type="ARBA" id="ARBA00009142"/>
    </source>
</evidence>
<reference evidence="9 11" key="2">
    <citation type="submission" date="2017-04" db="EMBL/GenBank/DDBJ databases">
        <title>Genome Sequence of Marinobacter salarius strain SMR5 Isolated from a culture of the Diatom Skeletonema marinoi.</title>
        <authorList>
            <person name="Topel M."/>
            <person name="Pinder M.I.M."/>
            <person name="Johansson O.N."/>
            <person name="Kourtchenko O."/>
            <person name="Godhe A."/>
            <person name="Clarke A.K."/>
        </authorList>
    </citation>
    <scope>NUCLEOTIDE SEQUENCE [LARGE SCALE GENOMIC DNA]</scope>
    <source>
        <strain evidence="9 11">SMR5</strain>
    </source>
</reference>
<comment type="subcellular location">
    <subcellularLocation>
        <location evidence="1 8">Cell membrane</location>
        <topology evidence="1 8">Multi-pass membrane protein</topology>
    </subcellularLocation>
</comment>
<dbReference type="EMBL" id="FOTV01000001">
    <property type="protein sequence ID" value="SFL37898.1"/>
    <property type="molecule type" value="Genomic_DNA"/>
</dbReference>
<accession>A0A1I4H6I4</accession>
<dbReference type="EMBL" id="CP020931">
    <property type="protein sequence ID" value="ARM83304.1"/>
    <property type="molecule type" value="Genomic_DNA"/>
</dbReference>
<dbReference type="AlphaFoldDB" id="A0A1W6K7A1"/>
<feature type="transmembrane region" description="Helical" evidence="8">
    <location>
        <begin position="107"/>
        <end position="126"/>
    </location>
</feature>
<feature type="transmembrane region" description="Helical" evidence="8">
    <location>
        <begin position="257"/>
        <end position="278"/>
    </location>
</feature>
<gene>
    <name evidence="9" type="ORF">MARSALSMR5_01212</name>
    <name evidence="10" type="ORF">SAMN04487868_101130</name>
</gene>
<keyword evidence="12" id="KW-1185">Reference proteome</keyword>
<evidence type="ECO:0000313" key="11">
    <source>
        <dbReference type="Proteomes" id="UP000193100"/>
    </source>
</evidence>
<reference evidence="10 12" key="1">
    <citation type="submission" date="2016-10" db="EMBL/GenBank/DDBJ databases">
        <authorList>
            <person name="Varghese N."/>
            <person name="Submissions S."/>
        </authorList>
    </citation>
    <scope>NUCLEOTIDE SEQUENCE [LARGE SCALE GENOMIC DNA]</scope>
    <source>
        <strain evidence="10 12">DSM 26291</strain>
    </source>
</reference>
<evidence type="ECO:0000256" key="7">
    <source>
        <dbReference type="ARBA" id="ARBA00023136"/>
    </source>
</evidence>
<dbReference type="Pfam" id="PF01925">
    <property type="entry name" value="TauE"/>
    <property type="match status" value="1"/>
</dbReference>
<dbReference type="Proteomes" id="UP000199211">
    <property type="component" value="Unassembled WGS sequence"/>
</dbReference>
<sequence>MLIHLCIREPGSRNLDTSMSDLALYQYVLIGLIFIWSGFVRSGLGFGGAVLSLPFLLLVLDDPLVFLPIIAVHLLVFSSLTIWMNNRKSSGTGDDGAAVVGTVDWHYLWRILAIMIVPKLIGVFGLITLPSEIMSTIIFVIVSLYSISYILDRPFRSGSRTVDAVFLMVGGYISGTSLIGAPLIIAVVAQHLPKERLRDTLFALWFILVVIKMAAFIWVGVDLQLIHHLWLLPCAAIGHVIGLYVHDRMLKAETPIFFRVLGVVLLIVSSIGMARVLFPG</sequence>
<keyword evidence="7 8" id="KW-0472">Membrane</keyword>
<keyword evidence="6 8" id="KW-1133">Transmembrane helix</keyword>
<dbReference type="PANTHER" id="PTHR30269">
    <property type="entry name" value="TRANSMEMBRANE PROTEIN YFCA"/>
    <property type="match status" value="1"/>
</dbReference>
<feature type="transmembrane region" description="Helical" evidence="8">
    <location>
        <begin position="64"/>
        <end position="84"/>
    </location>
</feature>
<dbReference type="Proteomes" id="UP000193100">
    <property type="component" value="Chromosome"/>
</dbReference>
<evidence type="ECO:0000313" key="12">
    <source>
        <dbReference type="Proteomes" id="UP000199211"/>
    </source>
</evidence>
<feature type="transmembrane region" description="Helical" evidence="8">
    <location>
        <begin position="225"/>
        <end position="245"/>
    </location>
</feature>
<organism evidence="9 11">
    <name type="scientific">Marinobacter salarius</name>
    <dbReference type="NCBI Taxonomy" id="1420917"/>
    <lineage>
        <taxon>Bacteria</taxon>
        <taxon>Pseudomonadati</taxon>
        <taxon>Pseudomonadota</taxon>
        <taxon>Gammaproteobacteria</taxon>
        <taxon>Pseudomonadales</taxon>
        <taxon>Marinobacteraceae</taxon>
        <taxon>Marinobacter</taxon>
    </lineage>
</organism>
<keyword evidence="4 8" id="KW-1003">Cell membrane</keyword>
<dbReference type="GO" id="GO:0005886">
    <property type="term" value="C:plasma membrane"/>
    <property type="evidence" value="ECO:0007669"/>
    <property type="project" value="UniProtKB-SubCell"/>
</dbReference>
<feature type="transmembrane region" description="Helical" evidence="8">
    <location>
        <begin position="201"/>
        <end position="219"/>
    </location>
</feature>
<keyword evidence="5 8" id="KW-0812">Transmembrane</keyword>
<evidence type="ECO:0000313" key="10">
    <source>
        <dbReference type="EMBL" id="SFL37898.1"/>
    </source>
</evidence>
<accession>A0A1W6K7A1</accession>
<evidence type="ECO:0000256" key="6">
    <source>
        <dbReference type="ARBA" id="ARBA00022989"/>
    </source>
</evidence>